<dbReference type="AlphaFoldDB" id="A0A1W1D7P8"/>
<dbReference type="InterPro" id="IPR013766">
    <property type="entry name" value="Thioredoxin_domain"/>
</dbReference>
<dbReference type="InterPro" id="IPR036249">
    <property type="entry name" value="Thioredoxin-like_sf"/>
</dbReference>
<reference evidence="2" key="1">
    <citation type="submission" date="2016-10" db="EMBL/GenBank/DDBJ databases">
        <authorList>
            <person name="de Groot N.N."/>
        </authorList>
    </citation>
    <scope>NUCLEOTIDE SEQUENCE</scope>
</reference>
<dbReference type="Pfam" id="PF14559">
    <property type="entry name" value="TPR_19"/>
    <property type="match status" value="1"/>
</dbReference>
<dbReference type="InterPro" id="IPR011990">
    <property type="entry name" value="TPR-like_helical_dom_sf"/>
</dbReference>
<dbReference type="GO" id="GO:0015035">
    <property type="term" value="F:protein-disulfide reductase activity"/>
    <property type="evidence" value="ECO:0007669"/>
    <property type="project" value="TreeGrafter"/>
</dbReference>
<protein>
    <submittedName>
        <fullName evidence="2">FIG000875: Thioredoxin domain-containing protein EC-YbbN</fullName>
    </submittedName>
</protein>
<feature type="domain" description="Thioredoxin" evidence="1">
    <location>
        <begin position="1"/>
        <end position="81"/>
    </location>
</feature>
<sequence length="258" mass="29290">MAVWAGPCIQMSDELSQLATEFPGDFIFAKIDIDEQEELKDQFAVTNVPTIVVFKDGVEVQREEGQYRTDELRLLLKHYGVFRESDEVREKAREQHLLGETSEAIMLLTQAIKSDPSNVRVALDMVQIFLDINELEQAEGLFSRLGDEARNSEIGLSISSQLNFKKLAQDTMGIKSLQVLLLKEPDNNQALFDLAVCFIAQHNIEKGVELLFKIQQNDDKFREGAAREMIGMICNMLEKTNPEMSANYRRQLANSISE</sequence>
<name>A0A1W1D7P8_9ZZZZ</name>
<dbReference type="GO" id="GO:0006950">
    <property type="term" value="P:response to stress"/>
    <property type="evidence" value="ECO:0007669"/>
    <property type="project" value="UniProtKB-ARBA"/>
</dbReference>
<dbReference type="CDD" id="cd02947">
    <property type="entry name" value="TRX_family"/>
    <property type="match status" value="1"/>
</dbReference>
<organism evidence="2">
    <name type="scientific">hydrothermal vent metagenome</name>
    <dbReference type="NCBI Taxonomy" id="652676"/>
    <lineage>
        <taxon>unclassified sequences</taxon>
        <taxon>metagenomes</taxon>
        <taxon>ecological metagenomes</taxon>
    </lineage>
</organism>
<dbReference type="PANTHER" id="PTHR45663">
    <property type="entry name" value="GEO12009P1"/>
    <property type="match status" value="1"/>
</dbReference>
<dbReference type="GO" id="GO:0005737">
    <property type="term" value="C:cytoplasm"/>
    <property type="evidence" value="ECO:0007669"/>
    <property type="project" value="TreeGrafter"/>
</dbReference>
<dbReference type="Pfam" id="PF00085">
    <property type="entry name" value="Thioredoxin"/>
    <property type="match status" value="1"/>
</dbReference>
<dbReference type="SUPFAM" id="SSF48452">
    <property type="entry name" value="TPR-like"/>
    <property type="match status" value="1"/>
</dbReference>
<gene>
    <name evidence="2" type="ORF">MNB_SUP05-4-328</name>
</gene>
<proteinExistence type="predicted"/>
<dbReference type="SUPFAM" id="SSF52833">
    <property type="entry name" value="Thioredoxin-like"/>
    <property type="match status" value="1"/>
</dbReference>
<accession>A0A1W1D7P8</accession>
<dbReference type="Pfam" id="PF14561">
    <property type="entry name" value="TPR_20"/>
    <property type="match status" value="1"/>
</dbReference>
<evidence type="ECO:0000259" key="1">
    <source>
        <dbReference type="PROSITE" id="PS51352"/>
    </source>
</evidence>
<dbReference type="EMBL" id="FPHR01000006">
    <property type="protein sequence ID" value="SFV76651.1"/>
    <property type="molecule type" value="Genomic_DNA"/>
</dbReference>
<dbReference type="Gene3D" id="3.40.30.10">
    <property type="entry name" value="Glutaredoxin"/>
    <property type="match status" value="1"/>
</dbReference>
<dbReference type="Gene3D" id="1.25.40.10">
    <property type="entry name" value="Tetratricopeptide repeat domain"/>
    <property type="match status" value="2"/>
</dbReference>
<dbReference type="PROSITE" id="PS51352">
    <property type="entry name" value="THIOREDOXIN_2"/>
    <property type="match status" value="1"/>
</dbReference>
<evidence type="ECO:0000313" key="2">
    <source>
        <dbReference type="EMBL" id="SFV76651.1"/>
    </source>
</evidence>
<dbReference type="PANTHER" id="PTHR45663:SF11">
    <property type="entry name" value="GEO12009P1"/>
    <property type="match status" value="1"/>
</dbReference>